<protein>
    <submittedName>
        <fullName evidence="2">Flagellar assembly protein FliX</fullName>
    </submittedName>
</protein>
<dbReference type="RefSeq" id="WP_144258400.1">
    <property type="nucleotide sequence ID" value="NZ_CP041636.1"/>
</dbReference>
<dbReference type="Pfam" id="PF10768">
    <property type="entry name" value="FliX"/>
    <property type="match status" value="1"/>
</dbReference>
<keyword evidence="2" id="KW-0282">Flagellum</keyword>
<dbReference type="Proteomes" id="UP000317496">
    <property type="component" value="Chromosome"/>
</dbReference>
<keyword evidence="2" id="KW-0969">Cilium</keyword>
<keyword evidence="2" id="KW-0966">Cell projection</keyword>
<evidence type="ECO:0000256" key="1">
    <source>
        <dbReference type="SAM" id="MobiDB-lite"/>
    </source>
</evidence>
<reference evidence="2 3" key="1">
    <citation type="submission" date="2019-07" db="EMBL/GenBank/DDBJ databases">
        <title>Genome sequencing for Ferrovibrio sp. K5.</title>
        <authorList>
            <person name="Park S.-J."/>
        </authorList>
    </citation>
    <scope>NUCLEOTIDE SEQUENCE [LARGE SCALE GENOMIC DNA]</scope>
    <source>
        <strain evidence="2 3">K5</strain>
    </source>
</reference>
<evidence type="ECO:0000313" key="3">
    <source>
        <dbReference type="Proteomes" id="UP000317496"/>
    </source>
</evidence>
<accession>A0A516H6J3</accession>
<sequence length="143" mass="15158">MSIDKIRGPGGIAPGSPKRSTGSSSAGGPSFASMLKGAEKPAGQVGQAAPVAALDAMLTIQAVDEQAGGRQNRQRAYQRGSTLIERLEEIRHGLLMGSIPADRLQRLAQTLRAEKLMVLDPRLAEVMAEIELRCEVELAKLGL</sequence>
<dbReference type="OrthoDB" id="8005693at2"/>
<dbReference type="EMBL" id="CP041636">
    <property type="protein sequence ID" value="QDO99404.1"/>
    <property type="molecule type" value="Genomic_DNA"/>
</dbReference>
<organism evidence="2 3">
    <name type="scientific">Ferrovibrio terrae</name>
    <dbReference type="NCBI Taxonomy" id="2594003"/>
    <lineage>
        <taxon>Bacteria</taxon>
        <taxon>Pseudomonadati</taxon>
        <taxon>Pseudomonadota</taxon>
        <taxon>Alphaproteobacteria</taxon>
        <taxon>Rhodospirillales</taxon>
        <taxon>Rhodospirillaceae</taxon>
        <taxon>Ferrovibrio</taxon>
    </lineage>
</organism>
<dbReference type="KEGG" id="fer:FNB15_19915"/>
<dbReference type="InterPro" id="IPR019704">
    <property type="entry name" value="Flagellar_assmbl_FliX_class2"/>
</dbReference>
<keyword evidence="3" id="KW-1185">Reference proteome</keyword>
<feature type="region of interest" description="Disordered" evidence="1">
    <location>
        <begin position="1"/>
        <end position="39"/>
    </location>
</feature>
<name>A0A516H6J3_9PROT</name>
<gene>
    <name evidence="2" type="ORF">FNB15_19915</name>
</gene>
<evidence type="ECO:0000313" key="2">
    <source>
        <dbReference type="EMBL" id="QDO99404.1"/>
    </source>
</evidence>
<proteinExistence type="predicted"/>
<dbReference type="AlphaFoldDB" id="A0A516H6J3"/>
<dbReference type="GO" id="GO:0044781">
    <property type="term" value="P:bacterial-type flagellum organization"/>
    <property type="evidence" value="ECO:0007669"/>
    <property type="project" value="InterPro"/>
</dbReference>
<feature type="compositionally biased region" description="Low complexity" evidence="1">
    <location>
        <begin position="20"/>
        <end position="33"/>
    </location>
</feature>